<dbReference type="OMA" id="KTFNTIC"/>
<dbReference type="GO" id="GO:0004792">
    <property type="term" value="F:thiosulfate-cyanide sulfurtransferase activity"/>
    <property type="evidence" value="ECO:0007669"/>
    <property type="project" value="TreeGrafter"/>
</dbReference>
<dbReference type="InterPro" id="IPR001763">
    <property type="entry name" value="Rhodanese-like_dom"/>
</dbReference>
<dbReference type="PANTHER" id="PTHR44086:SF10">
    <property type="entry name" value="THIOSULFATE SULFURTRANSFERASE_RHODANESE-LIKE DOMAIN-CONTAINING PROTEIN 3"/>
    <property type="match status" value="1"/>
</dbReference>
<dbReference type="PROSITE" id="PS50206">
    <property type="entry name" value="RHODANESE_3"/>
    <property type="match status" value="1"/>
</dbReference>
<dbReference type="KEGG" id="hazt:108681746"/>
<dbReference type="AlphaFoldDB" id="A0A8B7PJE9"/>
<dbReference type="Pfam" id="PF00581">
    <property type="entry name" value="Rhodanese"/>
    <property type="match status" value="1"/>
</dbReference>
<dbReference type="OrthoDB" id="566238at2759"/>
<dbReference type="InterPro" id="IPR036873">
    <property type="entry name" value="Rhodanese-like_dom_sf"/>
</dbReference>
<organism evidence="2 3">
    <name type="scientific">Hyalella azteca</name>
    <name type="common">Amphipod</name>
    <dbReference type="NCBI Taxonomy" id="294128"/>
    <lineage>
        <taxon>Eukaryota</taxon>
        <taxon>Metazoa</taxon>
        <taxon>Ecdysozoa</taxon>
        <taxon>Arthropoda</taxon>
        <taxon>Crustacea</taxon>
        <taxon>Multicrustacea</taxon>
        <taxon>Malacostraca</taxon>
        <taxon>Eumalacostraca</taxon>
        <taxon>Peracarida</taxon>
        <taxon>Amphipoda</taxon>
        <taxon>Senticaudata</taxon>
        <taxon>Talitrida</taxon>
        <taxon>Talitroidea</taxon>
        <taxon>Hyalellidae</taxon>
        <taxon>Hyalella</taxon>
    </lineage>
</organism>
<reference evidence="3" key="1">
    <citation type="submission" date="2025-08" db="UniProtKB">
        <authorList>
            <consortium name="RefSeq"/>
        </authorList>
    </citation>
    <scope>IDENTIFICATION</scope>
    <source>
        <tissue evidence="3">Whole organism</tissue>
    </source>
</reference>
<dbReference type="GO" id="GO:0005739">
    <property type="term" value="C:mitochondrion"/>
    <property type="evidence" value="ECO:0007669"/>
    <property type="project" value="TreeGrafter"/>
</dbReference>
<gene>
    <name evidence="3" type="primary">LOC108681746</name>
</gene>
<name>A0A8B7PJE9_HYAAZ</name>
<dbReference type="RefSeq" id="XP_018026303.1">
    <property type="nucleotide sequence ID" value="XM_018170814.2"/>
</dbReference>
<keyword evidence="2" id="KW-1185">Reference proteome</keyword>
<dbReference type="Gene3D" id="3.40.250.10">
    <property type="entry name" value="Rhodanese-like domain"/>
    <property type="match status" value="1"/>
</dbReference>
<protein>
    <submittedName>
        <fullName evidence="3">Rhodanese domain-containing protein CG4456</fullName>
    </submittedName>
</protein>
<evidence type="ECO:0000313" key="2">
    <source>
        <dbReference type="Proteomes" id="UP000694843"/>
    </source>
</evidence>
<sequence length="121" mass="13409">MAEIKFEELQEGVKAKCFTLIDLRKPEELAETGKLPGAHCLPVQELEEALSLDGEAFRHKYGFTKPAASGDAKPLVWYCRSGRRVGVAQETLARLGYTGHRLYFGSFQDWSSNGGPVDKCC</sequence>
<proteinExistence type="predicted"/>
<feature type="domain" description="Rhodanese" evidence="1">
    <location>
        <begin position="18"/>
        <end position="119"/>
    </location>
</feature>
<evidence type="ECO:0000313" key="3">
    <source>
        <dbReference type="RefSeq" id="XP_018026303.1"/>
    </source>
</evidence>
<dbReference type="Proteomes" id="UP000694843">
    <property type="component" value="Unplaced"/>
</dbReference>
<dbReference type="SMART" id="SM00450">
    <property type="entry name" value="RHOD"/>
    <property type="match status" value="1"/>
</dbReference>
<accession>A0A8B7PJE9</accession>
<dbReference type="SUPFAM" id="SSF52821">
    <property type="entry name" value="Rhodanese/Cell cycle control phosphatase"/>
    <property type="match status" value="1"/>
</dbReference>
<dbReference type="GeneID" id="108681746"/>
<evidence type="ECO:0000259" key="1">
    <source>
        <dbReference type="PROSITE" id="PS50206"/>
    </source>
</evidence>
<dbReference type="PANTHER" id="PTHR44086">
    <property type="entry name" value="THIOSULFATE SULFURTRANSFERASE RDL2, MITOCHONDRIAL-RELATED"/>
    <property type="match status" value="1"/>
</dbReference>